<organism evidence="1 2">
    <name type="scientific">Desulfonema magnum</name>
    <dbReference type="NCBI Taxonomy" id="45655"/>
    <lineage>
        <taxon>Bacteria</taxon>
        <taxon>Pseudomonadati</taxon>
        <taxon>Thermodesulfobacteriota</taxon>
        <taxon>Desulfobacteria</taxon>
        <taxon>Desulfobacterales</taxon>
        <taxon>Desulfococcaceae</taxon>
        <taxon>Desulfonema</taxon>
    </lineage>
</organism>
<proteinExistence type="predicted"/>
<keyword evidence="2" id="KW-1185">Reference proteome</keyword>
<name>A0A975BNT1_9BACT</name>
<reference evidence="1" key="1">
    <citation type="journal article" date="2021" name="Microb. Physiol.">
        <title>Proteogenomic Insights into the Physiology of Marine, Sulfate-Reducing, Filamentous Desulfonema limicola and Desulfonema magnum.</title>
        <authorList>
            <person name="Schnaars V."/>
            <person name="Wohlbrand L."/>
            <person name="Scheve S."/>
            <person name="Hinrichs C."/>
            <person name="Reinhardt R."/>
            <person name="Rabus R."/>
        </authorList>
    </citation>
    <scope>NUCLEOTIDE SEQUENCE</scope>
    <source>
        <strain evidence="1">4be13</strain>
    </source>
</reference>
<sequence length="38" mass="4530">MTFLLDSFNINNYITISLNYKFFYGYQKAGELCLEKNI</sequence>
<dbReference type="EMBL" id="CP061800">
    <property type="protein sequence ID" value="QTA88315.1"/>
    <property type="molecule type" value="Genomic_DNA"/>
</dbReference>
<dbReference type="Proteomes" id="UP000663722">
    <property type="component" value="Chromosome"/>
</dbReference>
<gene>
    <name evidence="1" type="ORF">dnm_043580</name>
</gene>
<dbReference type="KEGG" id="dmm:dnm_043580"/>
<accession>A0A975BNT1</accession>
<dbReference type="AlphaFoldDB" id="A0A975BNT1"/>
<protein>
    <submittedName>
        <fullName evidence="1">Uncharacterized protein</fullName>
    </submittedName>
</protein>
<evidence type="ECO:0000313" key="1">
    <source>
        <dbReference type="EMBL" id="QTA88315.1"/>
    </source>
</evidence>
<evidence type="ECO:0000313" key="2">
    <source>
        <dbReference type="Proteomes" id="UP000663722"/>
    </source>
</evidence>